<evidence type="ECO:0000313" key="1">
    <source>
        <dbReference type="EnsemblMetazoa" id="RPRC000539-PA"/>
    </source>
</evidence>
<dbReference type="RefSeq" id="XP_073989474.1">
    <property type="nucleotide sequence ID" value="XM_074133373.1"/>
</dbReference>
<keyword evidence="2" id="KW-1185">Reference proteome</keyword>
<dbReference type="VEuPathDB" id="VectorBase:RPRC000539"/>
<reference evidence="1" key="1">
    <citation type="submission" date="2015-05" db="UniProtKB">
        <authorList>
            <consortium name="EnsemblMetazoa"/>
        </authorList>
    </citation>
    <scope>IDENTIFICATION</scope>
</reference>
<dbReference type="InParanoid" id="T1H940"/>
<dbReference type="EMBL" id="ACPB03000042">
    <property type="status" value="NOT_ANNOTATED_CDS"/>
    <property type="molecule type" value="Genomic_DNA"/>
</dbReference>
<dbReference type="AlphaFoldDB" id="T1H940"/>
<sequence length="239" mass="27894">MFSFLYLSFKTTWQYIMCLSMINVSLMVSYLIKITSSKVHFNHNYENFDRKYLKTDNKHLNFEIYKAEVTAMKLEHLKQFLNIINPSVISENSTSSVIKTFTKPTTFFEDNIVSSSASQYILPNFNVSFNHSKITSDNSERTTMAYNSSRPKKVQSKPLMEVYQPGNDKNGKIAKTITRNIIDSLPISSLRHRDYQYQSPEPPGRVFIHVFRGPNEEYLKENGNKKYFAPWGYYVKQPV</sequence>
<dbReference type="Proteomes" id="UP000015103">
    <property type="component" value="Unassembled WGS sequence"/>
</dbReference>
<accession>T1H940</accession>
<organism evidence="1 2">
    <name type="scientific">Rhodnius prolixus</name>
    <name type="common">Triatomid bug</name>
    <dbReference type="NCBI Taxonomy" id="13249"/>
    <lineage>
        <taxon>Eukaryota</taxon>
        <taxon>Metazoa</taxon>
        <taxon>Ecdysozoa</taxon>
        <taxon>Arthropoda</taxon>
        <taxon>Hexapoda</taxon>
        <taxon>Insecta</taxon>
        <taxon>Pterygota</taxon>
        <taxon>Neoptera</taxon>
        <taxon>Paraneoptera</taxon>
        <taxon>Hemiptera</taxon>
        <taxon>Heteroptera</taxon>
        <taxon>Panheteroptera</taxon>
        <taxon>Cimicomorpha</taxon>
        <taxon>Reduviidae</taxon>
        <taxon>Triatominae</taxon>
        <taxon>Rhodnius</taxon>
    </lineage>
</organism>
<proteinExistence type="predicted"/>
<protein>
    <submittedName>
        <fullName evidence="1">Uncharacterized protein</fullName>
    </submittedName>
</protein>
<dbReference type="GeneID" id="141456947"/>
<dbReference type="HOGENOM" id="CLU_1171939_0_0_1"/>
<dbReference type="EnsemblMetazoa" id="RPRC000539-RA">
    <property type="protein sequence ID" value="RPRC000539-PA"/>
    <property type="gene ID" value="RPRC000539"/>
</dbReference>
<evidence type="ECO:0000313" key="2">
    <source>
        <dbReference type="Proteomes" id="UP000015103"/>
    </source>
</evidence>
<name>T1H940_RHOPR</name>